<sequence>MFKLNLKIALRNLWKNKGYTFINIAGLSIGMACCILIFIFINYQLSYDQQFANKDRIYRVVSYWKYVDGEEFQSGVPRPLAPAMRNDFGMLEEVAAIQRSGGIFKVKDAAGLVRLKTAEEAYYIEPQFFKIFDYPWLQGDPQKALAEPNTVALSREMATKFFGNWQTAVGKTLEFKNKDVLKVTGVFEDVPENSSNPIKIAIAYAGYEHSKMKSWRSVSSGSQCYILLTKGSDIADLEGPKKAFMNKYYTDKGIGKEDHFFQPLAEVHQDARYSNFAHKTTGKGELAGLLVIGVFLLITACINFINLATAQAVSRSKEIGVRKVMGSRRKQLMAQFLTETLTITFFALLVACILTEAALPGMANLFKEKISFGLFSQPVIPVFMIGMVLFVGFVAGFYPAMIMSGFDPILAIKNKVSIGNGGGGVLRKVLVVVQFAITVILITGTLVILKQMKYMREKPLGFNPSAIAMVDVPSDSLSILKYNLLKSRVLKESGVRSVSLCSTGPSSGDSNFGNFTYNHSAKDADFEASIKTSDENYLQTFGLKLIAGKTFTKNDNLKEIIVNETLLKKLSVSSPEVAIGKIIQMGGDPVGASIVGVVKDFNNTNLREPIAPILIEKSTGPSTTTLAVKMDTRDIPGVMKNIEAIWNSVYPEHVYDSTFMQDDINKYYESERVMGTLFKVFAGVIIFIAFIGLFGLISFVATQRTKEMAIRKVLGATTLELVNMLNSSFMIMVLLANLVAWPVAYIFIDHWLSRYAYRIELSVWPFITAMSISMGITLMTVSFRSFKAAKTNAVDALKYE</sequence>
<feature type="transmembrane region" description="Helical" evidence="6">
    <location>
        <begin position="425"/>
        <end position="449"/>
    </location>
</feature>
<evidence type="ECO:0000259" key="8">
    <source>
        <dbReference type="Pfam" id="PF12704"/>
    </source>
</evidence>
<feature type="transmembrane region" description="Helical" evidence="6">
    <location>
        <begin position="729"/>
        <end position="748"/>
    </location>
</feature>
<dbReference type="Pfam" id="PF02687">
    <property type="entry name" value="FtsX"/>
    <property type="match status" value="2"/>
</dbReference>
<dbReference type="PROSITE" id="PS51257">
    <property type="entry name" value="PROKAR_LIPOPROTEIN"/>
    <property type="match status" value="1"/>
</dbReference>
<dbReference type="Pfam" id="PF12704">
    <property type="entry name" value="MacB_PCD"/>
    <property type="match status" value="2"/>
</dbReference>
<evidence type="ECO:0000256" key="1">
    <source>
        <dbReference type="ARBA" id="ARBA00004651"/>
    </source>
</evidence>
<evidence type="ECO:0000256" key="2">
    <source>
        <dbReference type="ARBA" id="ARBA00022475"/>
    </source>
</evidence>
<dbReference type="GO" id="GO:0022857">
    <property type="term" value="F:transmembrane transporter activity"/>
    <property type="evidence" value="ECO:0007669"/>
    <property type="project" value="TreeGrafter"/>
</dbReference>
<proteinExistence type="predicted"/>
<feature type="transmembrane region" description="Helical" evidence="6">
    <location>
        <begin position="21"/>
        <end position="41"/>
    </location>
</feature>
<dbReference type="GO" id="GO:0005886">
    <property type="term" value="C:plasma membrane"/>
    <property type="evidence" value="ECO:0007669"/>
    <property type="project" value="UniProtKB-SubCell"/>
</dbReference>
<evidence type="ECO:0000256" key="4">
    <source>
        <dbReference type="ARBA" id="ARBA00022989"/>
    </source>
</evidence>
<organism evidence="9 10">
    <name type="scientific">Pedobacter cryoconitis</name>
    <dbReference type="NCBI Taxonomy" id="188932"/>
    <lineage>
        <taxon>Bacteria</taxon>
        <taxon>Pseudomonadati</taxon>
        <taxon>Bacteroidota</taxon>
        <taxon>Sphingobacteriia</taxon>
        <taxon>Sphingobacteriales</taxon>
        <taxon>Sphingobacteriaceae</taxon>
        <taxon>Pedobacter</taxon>
    </lineage>
</organism>
<dbReference type="Proteomes" id="UP000521017">
    <property type="component" value="Unassembled WGS sequence"/>
</dbReference>
<protein>
    <submittedName>
        <fullName evidence="9">Putative permease</fullName>
    </submittedName>
</protein>
<feature type="domain" description="ABC3 transporter permease C-terminal" evidence="7">
    <location>
        <begin position="291"/>
        <end position="405"/>
    </location>
</feature>
<dbReference type="RefSeq" id="WP_184622003.1">
    <property type="nucleotide sequence ID" value="NZ_JACHCC010000001.1"/>
</dbReference>
<keyword evidence="4 6" id="KW-1133">Transmembrane helix</keyword>
<feature type="domain" description="MacB-like periplasmic core" evidence="8">
    <location>
        <begin position="436"/>
        <end position="630"/>
    </location>
</feature>
<evidence type="ECO:0000313" key="9">
    <source>
        <dbReference type="EMBL" id="MBB6498148.1"/>
    </source>
</evidence>
<feature type="transmembrane region" description="Helical" evidence="6">
    <location>
        <begin position="286"/>
        <end position="313"/>
    </location>
</feature>
<dbReference type="PANTHER" id="PTHR30572">
    <property type="entry name" value="MEMBRANE COMPONENT OF TRANSPORTER-RELATED"/>
    <property type="match status" value="1"/>
</dbReference>
<dbReference type="EMBL" id="JACHCC010000001">
    <property type="protein sequence ID" value="MBB6498148.1"/>
    <property type="molecule type" value="Genomic_DNA"/>
</dbReference>
<dbReference type="AlphaFoldDB" id="A0A7X0IZB2"/>
<evidence type="ECO:0000256" key="3">
    <source>
        <dbReference type="ARBA" id="ARBA00022692"/>
    </source>
</evidence>
<dbReference type="PANTHER" id="PTHR30572:SF18">
    <property type="entry name" value="ABC-TYPE MACROLIDE FAMILY EXPORT SYSTEM PERMEASE COMPONENT 2"/>
    <property type="match status" value="1"/>
</dbReference>
<evidence type="ECO:0000313" key="10">
    <source>
        <dbReference type="Proteomes" id="UP000521017"/>
    </source>
</evidence>
<feature type="domain" description="MacB-like periplasmic core" evidence="8">
    <location>
        <begin position="20"/>
        <end position="237"/>
    </location>
</feature>
<dbReference type="InterPro" id="IPR050250">
    <property type="entry name" value="Macrolide_Exporter_MacB"/>
</dbReference>
<name>A0A7X0IZB2_9SPHI</name>
<dbReference type="InterPro" id="IPR025857">
    <property type="entry name" value="MacB_PCD"/>
</dbReference>
<comment type="subcellular location">
    <subcellularLocation>
        <location evidence="1">Cell membrane</location>
        <topology evidence="1">Multi-pass membrane protein</topology>
    </subcellularLocation>
</comment>
<reference evidence="9 10" key="1">
    <citation type="submission" date="2020-08" db="EMBL/GenBank/DDBJ databases">
        <title>Genomic Encyclopedia of Type Strains, Phase IV (KMG-V): Genome sequencing to study the core and pangenomes of soil and plant-associated prokaryotes.</title>
        <authorList>
            <person name="Whitman W."/>
        </authorList>
    </citation>
    <scope>NUCLEOTIDE SEQUENCE [LARGE SCALE GENOMIC DNA]</scope>
    <source>
        <strain evidence="9 10">M2T3</strain>
    </source>
</reference>
<comment type="caution">
    <text evidence="9">The sequence shown here is derived from an EMBL/GenBank/DDBJ whole genome shotgun (WGS) entry which is preliminary data.</text>
</comment>
<gene>
    <name evidence="9" type="ORF">HDF25_000272</name>
</gene>
<feature type="transmembrane region" description="Helical" evidence="6">
    <location>
        <begin position="680"/>
        <end position="702"/>
    </location>
</feature>
<evidence type="ECO:0000256" key="6">
    <source>
        <dbReference type="SAM" id="Phobius"/>
    </source>
</evidence>
<accession>A0A7X0IZB2</accession>
<feature type="transmembrane region" description="Helical" evidence="6">
    <location>
        <begin position="379"/>
        <end position="404"/>
    </location>
</feature>
<keyword evidence="3 6" id="KW-0812">Transmembrane</keyword>
<keyword evidence="2" id="KW-1003">Cell membrane</keyword>
<feature type="transmembrane region" description="Helical" evidence="6">
    <location>
        <begin position="334"/>
        <end position="359"/>
    </location>
</feature>
<feature type="domain" description="ABC3 transporter permease C-terminal" evidence="7">
    <location>
        <begin position="680"/>
        <end position="792"/>
    </location>
</feature>
<dbReference type="InterPro" id="IPR003838">
    <property type="entry name" value="ABC3_permease_C"/>
</dbReference>
<evidence type="ECO:0000256" key="5">
    <source>
        <dbReference type="ARBA" id="ARBA00023136"/>
    </source>
</evidence>
<keyword evidence="5 6" id="KW-0472">Membrane</keyword>
<evidence type="ECO:0000259" key="7">
    <source>
        <dbReference type="Pfam" id="PF02687"/>
    </source>
</evidence>
<feature type="transmembrane region" description="Helical" evidence="6">
    <location>
        <begin position="763"/>
        <end position="783"/>
    </location>
</feature>